<gene>
    <name evidence="6" type="primary">ybbH</name>
    <name evidence="6" type="ORF">NCTC10126_00532</name>
</gene>
<dbReference type="GO" id="GO:1901135">
    <property type="term" value="P:carbohydrate derivative metabolic process"/>
    <property type="evidence" value="ECO:0007669"/>
    <property type="project" value="InterPro"/>
</dbReference>
<dbReference type="InterPro" id="IPR009057">
    <property type="entry name" value="Homeodomain-like_sf"/>
</dbReference>
<dbReference type="GO" id="GO:0003677">
    <property type="term" value="F:DNA binding"/>
    <property type="evidence" value="ECO:0007669"/>
    <property type="project" value="UniProtKB-KW"/>
</dbReference>
<evidence type="ECO:0000256" key="3">
    <source>
        <dbReference type="ARBA" id="ARBA00023163"/>
    </source>
</evidence>
<name>A0A3P8MEN6_9BACT</name>
<dbReference type="InterPro" id="IPR035472">
    <property type="entry name" value="RpiR-like_SIS"/>
</dbReference>
<evidence type="ECO:0000259" key="5">
    <source>
        <dbReference type="PROSITE" id="PS51464"/>
    </source>
</evidence>
<keyword evidence="3" id="KW-0804">Transcription</keyword>
<dbReference type="PROSITE" id="PS51071">
    <property type="entry name" value="HTH_RPIR"/>
    <property type="match status" value="1"/>
</dbReference>
<dbReference type="AlphaFoldDB" id="A0A3P8MEN6"/>
<evidence type="ECO:0000256" key="2">
    <source>
        <dbReference type="ARBA" id="ARBA00023125"/>
    </source>
</evidence>
<dbReference type="GO" id="GO:0003700">
    <property type="term" value="F:DNA-binding transcription factor activity"/>
    <property type="evidence" value="ECO:0007669"/>
    <property type="project" value="InterPro"/>
</dbReference>
<dbReference type="Pfam" id="PF01380">
    <property type="entry name" value="SIS"/>
    <property type="match status" value="1"/>
</dbReference>
<organism evidence="6 7">
    <name type="scientific">Mycoplasmopsis caviae</name>
    <dbReference type="NCBI Taxonomy" id="55603"/>
    <lineage>
        <taxon>Bacteria</taxon>
        <taxon>Bacillati</taxon>
        <taxon>Mycoplasmatota</taxon>
        <taxon>Mycoplasmoidales</taxon>
        <taxon>Metamycoplasmataceae</taxon>
        <taxon>Mycoplasmopsis</taxon>
    </lineage>
</organism>
<dbReference type="EMBL" id="UZVY01000001">
    <property type="protein sequence ID" value="VDR42036.1"/>
    <property type="molecule type" value="Genomic_DNA"/>
</dbReference>
<feature type="domain" description="SIS" evidence="5">
    <location>
        <begin position="146"/>
        <end position="284"/>
    </location>
</feature>
<dbReference type="InterPro" id="IPR001347">
    <property type="entry name" value="SIS_dom"/>
</dbReference>
<dbReference type="PROSITE" id="PS51464">
    <property type="entry name" value="SIS"/>
    <property type="match status" value="1"/>
</dbReference>
<dbReference type="Gene3D" id="3.40.50.10490">
    <property type="entry name" value="Glucose-6-phosphate isomerase like protein, domain 1"/>
    <property type="match status" value="1"/>
</dbReference>
<evidence type="ECO:0000313" key="7">
    <source>
        <dbReference type="Proteomes" id="UP000280036"/>
    </source>
</evidence>
<dbReference type="Pfam" id="PF01418">
    <property type="entry name" value="HTH_6"/>
    <property type="match status" value="1"/>
</dbReference>
<dbReference type="SUPFAM" id="SSF46689">
    <property type="entry name" value="Homeodomain-like"/>
    <property type="match status" value="1"/>
</dbReference>
<dbReference type="PANTHER" id="PTHR30514">
    <property type="entry name" value="GLUCOKINASE"/>
    <property type="match status" value="1"/>
</dbReference>
<reference evidence="6 7" key="1">
    <citation type="submission" date="2018-12" db="EMBL/GenBank/DDBJ databases">
        <authorList>
            <consortium name="Pathogen Informatics"/>
        </authorList>
    </citation>
    <scope>NUCLEOTIDE SEQUENCE [LARGE SCALE GENOMIC DNA]</scope>
    <source>
        <strain evidence="6 7">NCTC10126</strain>
    </source>
</reference>
<dbReference type="InterPro" id="IPR047640">
    <property type="entry name" value="RpiR-like"/>
</dbReference>
<dbReference type="SUPFAM" id="SSF53697">
    <property type="entry name" value="SIS domain"/>
    <property type="match status" value="1"/>
</dbReference>
<evidence type="ECO:0000313" key="6">
    <source>
        <dbReference type="EMBL" id="VDR42036.1"/>
    </source>
</evidence>
<protein>
    <submittedName>
        <fullName evidence="6">Uncharacterized HTH-type transcriptional regulator ybbH</fullName>
    </submittedName>
</protein>
<dbReference type="Proteomes" id="UP000280036">
    <property type="component" value="Unassembled WGS sequence"/>
</dbReference>
<keyword evidence="2" id="KW-0238">DNA-binding</keyword>
<dbReference type="CDD" id="cd05013">
    <property type="entry name" value="SIS_RpiR"/>
    <property type="match status" value="1"/>
</dbReference>
<proteinExistence type="predicted"/>
<evidence type="ECO:0000259" key="4">
    <source>
        <dbReference type="PROSITE" id="PS51071"/>
    </source>
</evidence>
<dbReference type="InterPro" id="IPR036388">
    <property type="entry name" value="WH-like_DNA-bd_sf"/>
</dbReference>
<dbReference type="Gene3D" id="1.10.10.10">
    <property type="entry name" value="Winged helix-like DNA-binding domain superfamily/Winged helix DNA-binding domain"/>
    <property type="match status" value="1"/>
</dbReference>
<sequence>MQALNHIEHFISLKFNIIKTMKNNDKRVISRPLMDDTVELTKSEKRIRDFINNFEGSYFNFSQNELANATNSSDAGVSRFIRKFGFKDYRTFIASINNKLTEFEKTYPTIWNENDSDNGYKFIAASHRYAIDNVYDDDLIKDINEAAKIINNARNIYIHGCGSSQRISTNLVSNLLKIGKTVIAHSDFHVFFPALAHINEQDAVIVYSNNLQSMEAHFVLEQAVKQKAKIIVVTSNQEENKYITLKIRYHKIQSSTMLVPSSSKIAQMLITDLLFEAILQEDNENTNKLKKARILIKNWSTKDKAHSE</sequence>
<keyword evidence="1" id="KW-0805">Transcription regulation</keyword>
<dbReference type="InterPro" id="IPR000281">
    <property type="entry name" value="HTH_RpiR"/>
</dbReference>
<dbReference type="PANTHER" id="PTHR30514:SF1">
    <property type="entry name" value="HTH-TYPE TRANSCRIPTIONAL REGULATOR HEXR-RELATED"/>
    <property type="match status" value="1"/>
</dbReference>
<evidence type="ECO:0000256" key="1">
    <source>
        <dbReference type="ARBA" id="ARBA00023015"/>
    </source>
</evidence>
<dbReference type="GO" id="GO:0097367">
    <property type="term" value="F:carbohydrate derivative binding"/>
    <property type="evidence" value="ECO:0007669"/>
    <property type="project" value="InterPro"/>
</dbReference>
<feature type="domain" description="HTH rpiR-type" evidence="4">
    <location>
        <begin position="27"/>
        <end position="103"/>
    </location>
</feature>
<dbReference type="InterPro" id="IPR046348">
    <property type="entry name" value="SIS_dom_sf"/>
</dbReference>
<accession>A0A3P8MEN6</accession>